<proteinExistence type="inferred from homology"/>
<gene>
    <name evidence="5" type="primary">VPS51</name>
    <name evidence="5" type="synonym">LOC109874062</name>
</gene>
<dbReference type="Pfam" id="PF08700">
    <property type="entry name" value="VPS51_Exo84_N"/>
    <property type="match status" value="1"/>
</dbReference>
<dbReference type="GO" id="GO:0000938">
    <property type="term" value="C:GARP complex"/>
    <property type="evidence" value="ECO:0007669"/>
    <property type="project" value="UniProtKB-UniRule"/>
</dbReference>
<dbReference type="GO" id="GO:0007041">
    <property type="term" value="P:lysosomal transport"/>
    <property type="evidence" value="ECO:0007669"/>
    <property type="project" value="TreeGrafter"/>
</dbReference>
<dbReference type="PANTHER" id="PTHR15954:SF4">
    <property type="entry name" value="VACUOLAR PROTEIN SORTING-ASSOCIATED PROTEIN 51 HOMOLOG"/>
    <property type="match status" value="1"/>
</dbReference>
<dbReference type="GO" id="GO:0015031">
    <property type="term" value="P:protein transport"/>
    <property type="evidence" value="ECO:0007669"/>
    <property type="project" value="UniProtKB-UniRule"/>
</dbReference>
<dbReference type="GO" id="GO:0032456">
    <property type="term" value="P:endocytic recycling"/>
    <property type="evidence" value="ECO:0007669"/>
    <property type="project" value="UniProtKB-UniRule"/>
</dbReference>
<comment type="similarity">
    <text evidence="1 4">Belongs to the VPS51 family.</text>
</comment>
<reference evidence="5" key="1">
    <citation type="submission" date="2025-08" db="UniProtKB">
        <authorList>
            <consortium name="Ensembl"/>
        </authorList>
    </citation>
    <scope>IDENTIFICATION</scope>
</reference>
<evidence type="ECO:0000256" key="4">
    <source>
        <dbReference type="RuleBase" id="RU368010"/>
    </source>
</evidence>
<dbReference type="AlphaFoldDB" id="A0A8C7JTJ0"/>
<keyword evidence="4" id="KW-0445">Lipid transport</keyword>
<dbReference type="GO" id="GO:0005829">
    <property type="term" value="C:cytosol"/>
    <property type="evidence" value="ECO:0007669"/>
    <property type="project" value="GOC"/>
</dbReference>
<dbReference type="GO" id="GO:0007030">
    <property type="term" value="P:Golgi organization"/>
    <property type="evidence" value="ECO:0007669"/>
    <property type="project" value="UniProtKB-UniRule"/>
</dbReference>
<dbReference type="GO" id="GO:0016020">
    <property type="term" value="C:membrane"/>
    <property type="evidence" value="ECO:0007669"/>
    <property type="project" value="TreeGrafter"/>
</dbReference>
<sequence>LAIIWIVSVHGMLKLYYGLNEEGKTVDQAESMDPCDINGPHFDPEVYLNKLRRECSLGELMDQETCMVKQIRSLDSDMQTLVYENYNKFISATDTIRKMKNDFKKMEDEMDCLSTNMASITDFSARISGTLQDQHAQITKLSGVHTLLRKLQFLFELPARLNKCLELQAYAQAVSSHRRARCVLQQYSHMPSFRGIQDDCHAIMDKLAQELRQKFRDGGSSAKDLSECVELLLQLDEPAEELCDKFLSHAQSRLEADLLGLEAETDILEFIDRGCNEFVSSLCLVIASYQELFVNRPQEGELASKNIPQMAIGKLHAFVDALATRYFSLVERRIQEEKSVGDNSLLVRALDRFHRRLQAVAKLLPGSAVPSQGTEIVVRAARERIKQYLAALQSFYLNSLTDVRQALAAPRLGGSSAGELLSTLSASILNQIKSVLASVHLFTAKDITFSNKPYFKGEFCSHGVRESLVVNFIKFVCQSSRQFCESAGDRGGSTPPALLLLLSRLCLDYETSTITYILTLTDEQFLVQHHSPVTAVTALCGEAREAAQKLLNHYVKVQGLIISQMLRKSVETRDWVNTIEPRNVRAVMKRVVEDTTSIDVQVGLLYEEGVRKAHSSDSSKRTFSVYSSSRQQTRYAPSYTPSAPMDTNLLSNIHKLFSERVEIFSPVEFNKVSVLTGIIKISLKTFLECVRLRTFGRYGLQQIQVDCHYLQMYLWRFVSDENLVHFLLDEIVGSTAHRCLDPAPMEQSVIEVICERG</sequence>
<comment type="subunit">
    <text evidence="4">Component of the Golgi-associated retrograde protein (GARP) complex. Component of the endosome-associated retrograde protein (EARP) complex.</text>
</comment>
<dbReference type="PANTHER" id="PTHR15954">
    <property type="entry name" value="VACUOLAR PROTEIN SORTING-ASSOCIATED PROTEIN 51 HOMOLOG"/>
    <property type="match status" value="1"/>
</dbReference>
<evidence type="ECO:0000313" key="5">
    <source>
        <dbReference type="Ensembl" id="ENSOKIP00005090863.1"/>
    </source>
</evidence>
<evidence type="ECO:0000256" key="1">
    <source>
        <dbReference type="ARBA" id="ARBA00006080"/>
    </source>
</evidence>
<dbReference type="GeneTree" id="ENSGT00390000001738"/>
<dbReference type="Ensembl" id="ENSOKIT00005097099.1">
    <property type="protein sequence ID" value="ENSOKIP00005090863.1"/>
    <property type="gene ID" value="ENSOKIG00005039368.1"/>
</dbReference>
<organism evidence="5 6">
    <name type="scientific">Oncorhynchus kisutch</name>
    <name type="common">Coho salmon</name>
    <name type="synonym">Salmo kisutch</name>
    <dbReference type="NCBI Taxonomy" id="8019"/>
    <lineage>
        <taxon>Eukaryota</taxon>
        <taxon>Metazoa</taxon>
        <taxon>Chordata</taxon>
        <taxon>Craniata</taxon>
        <taxon>Vertebrata</taxon>
        <taxon>Euteleostomi</taxon>
        <taxon>Actinopterygii</taxon>
        <taxon>Neopterygii</taxon>
        <taxon>Teleostei</taxon>
        <taxon>Protacanthopterygii</taxon>
        <taxon>Salmoniformes</taxon>
        <taxon>Salmonidae</taxon>
        <taxon>Salmoninae</taxon>
        <taxon>Oncorhynchus</taxon>
    </lineage>
</organism>
<keyword evidence="4" id="KW-0333">Golgi apparatus</keyword>
<dbReference type="GO" id="GO:1990745">
    <property type="term" value="C:EARP complex"/>
    <property type="evidence" value="ECO:0007669"/>
    <property type="project" value="UniProtKB-UniRule"/>
</dbReference>
<comment type="subcellular location">
    <subcellularLocation>
        <location evidence="4">Golgi apparatus</location>
        <location evidence="4">trans-Golgi network</location>
    </subcellularLocation>
    <subcellularLocation>
        <location evidence="4">Recycling endosome</location>
    </subcellularLocation>
    <text evidence="4">Localizes to the trans-Golgi network as part of the GARP complex, while it localizes to recycling endosomes as part of the EARP complex.</text>
</comment>
<keyword evidence="3" id="KW-0175">Coiled coil</keyword>
<dbReference type="GO" id="GO:0048193">
    <property type="term" value="P:Golgi vesicle transport"/>
    <property type="evidence" value="ECO:0007669"/>
    <property type="project" value="TreeGrafter"/>
</dbReference>
<accession>A0A8C7JTJ0</accession>
<dbReference type="SUPFAM" id="SSF74788">
    <property type="entry name" value="Cullin repeat-like"/>
    <property type="match status" value="1"/>
</dbReference>
<evidence type="ECO:0000256" key="2">
    <source>
        <dbReference type="ARBA" id="ARBA00016122"/>
    </source>
</evidence>
<keyword evidence="4" id="KW-0653">Protein transport</keyword>
<name>A0A8C7JTJ0_ONCKI</name>
<dbReference type="GO" id="GO:0006869">
    <property type="term" value="P:lipid transport"/>
    <property type="evidence" value="ECO:0007669"/>
    <property type="project" value="UniProtKB-UniRule"/>
</dbReference>
<keyword evidence="4" id="KW-0967">Endosome</keyword>
<evidence type="ECO:0000256" key="3">
    <source>
        <dbReference type="ARBA" id="ARBA00023054"/>
    </source>
</evidence>
<dbReference type="InterPro" id="IPR014812">
    <property type="entry name" value="Vps51"/>
</dbReference>
<keyword evidence="6" id="KW-1185">Reference proteome</keyword>
<dbReference type="InterPro" id="IPR016159">
    <property type="entry name" value="Cullin_repeat-like_dom_sf"/>
</dbReference>
<evidence type="ECO:0000313" key="6">
    <source>
        <dbReference type="Proteomes" id="UP000694557"/>
    </source>
</evidence>
<keyword evidence="4" id="KW-0813">Transport</keyword>
<comment type="function">
    <text evidence="4">Involved in retrograde transport from early and late endosomes to the late Golgi. The GARP complex is required for the maintenance of protein retrieval from endosomes to the TGN, acid hydrolase sorting, lysosome function, endosomal cholesterol traffic and autophagy. Acts as component of the EARP complex that is involved in endocytic recycling.</text>
</comment>
<dbReference type="Proteomes" id="UP000694557">
    <property type="component" value="Unassembled WGS sequence"/>
</dbReference>
<protein>
    <recommendedName>
        <fullName evidence="2 4">Vacuolar protein sorting-associated protein 51 homolog</fullName>
    </recommendedName>
</protein>
<dbReference type="GO" id="GO:0042147">
    <property type="term" value="P:retrograde transport, endosome to Golgi"/>
    <property type="evidence" value="ECO:0007669"/>
    <property type="project" value="UniProtKB-UniRule"/>
</dbReference>
<reference evidence="5" key="2">
    <citation type="submission" date="2025-09" db="UniProtKB">
        <authorList>
            <consortium name="Ensembl"/>
        </authorList>
    </citation>
    <scope>IDENTIFICATION</scope>
</reference>